<evidence type="ECO:0000259" key="2">
    <source>
        <dbReference type="Pfam" id="PF00892"/>
    </source>
</evidence>
<dbReference type="EMBL" id="FOMW01000008">
    <property type="protein sequence ID" value="SFE55315.1"/>
    <property type="molecule type" value="Genomic_DNA"/>
</dbReference>
<feature type="domain" description="EamA" evidence="2">
    <location>
        <begin position="186"/>
        <end position="320"/>
    </location>
</feature>
<dbReference type="Proteomes" id="UP000198977">
    <property type="component" value="Unassembled WGS sequence"/>
</dbReference>
<dbReference type="PANTHER" id="PTHR22911:SF79">
    <property type="entry name" value="MOBA-LIKE NTP TRANSFERASE DOMAIN-CONTAINING PROTEIN"/>
    <property type="match status" value="1"/>
</dbReference>
<sequence length="327" mass="33897">MARALRLVARNRAGPSQVPWQRRVKGHVRVHDYTKGIFAILFAGVVWGTTGTAATFAPDVSAAAIGAAAMGIGGLAQALFALRGITRARAELWHHRRLVLVGALAVAVYPLAFYGSMRLAGVTVGTVITIGSAPLLSAVIEYLLDHTRLTARWIAGASIGLVGMVLISLAERVSDLGIIGADEVPLGIALGLLGGLTYALYSWTARKVMLGGVPSSVAMGATFGIGGVMLLPVLLGTGGPFLASWGNAAVGIYMALVPMFLGYLAYGYGLARVQASTATTITLLEPVVAAMLAIVVVGERLPFMGWLGVGLIIGCLAIITAPSRRPK</sequence>
<evidence type="ECO:0000256" key="1">
    <source>
        <dbReference type="SAM" id="Phobius"/>
    </source>
</evidence>
<dbReference type="PANTHER" id="PTHR22911">
    <property type="entry name" value="ACYL-MALONYL CONDENSING ENZYME-RELATED"/>
    <property type="match status" value="1"/>
</dbReference>
<feature type="transmembrane region" description="Helical" evidence="1">
    <location>
        <begin position="37"/>
        <end position="57"/>
    </location>
</feature>
<dbReference type="InterPro" id="IPR000620">
    <property type="entry name" value="EamA_dom"/>
</dbReference>
<dbReference type="OrthoDB" id="9787117at2"/>
<keyword evidence="1" id="KW-0812">Transmembrane</keyword>
<feature type="transmembrane region" description="Helical" evidence="1">
    <location>
        <begin position="303"/>
        <end position="321"/>
    </location>
</feature>
<evidence type="ECO:0000313" key="4">
    <source>
        <dbReference type="Proteomes" id="UP000198977"/>
    </source>
</evidence>
<feature type="transmembrane region" description="Helical" evidence="1">
    <location>
        <begin position="213"/>
        <end position="235"/>
    </location>
</feature>
<dbReference type="InterPro" id="IPR037185">
    <property type="entry name" value="EmrE-like"/>
</dbReference>
<protein>
    <submittedName>
        <fullName evidence="3">Drug/metabolite transporter, DME family</fullName>
    </submittedName>
</protein>
<accession>A0A1I2BGL7</accession>
<feature type="transmembrane region" description="Helical" evidence="1">
    <location>
        <begin position="241"/>
        <end position="266"/>
    </location>
</feature>
<reference evidence="3 4" key="1">
    <citation type="submission" date="2016-10" db="EMBL/GenBank/DDBJ databases">
        <authorList>
            <person name="de Groot N.N."/>
        </authorList>
    </citation>
    <scope>NUCLEOTIDE SEQUENCE [LARGE SCALE GENOMIC DNA]</scope>
    <source>
        <strain evidence="3 4">DSM 11443</strain>
    </source>
</reference>
<keyword evidence="1" id="KW-1133">Transmembrane helix</keyword>
<organism evidence="3 4">
    <name type="scientific">Sulfitobacter brevis</name>
    <dbReference type="NCBI Taxonomy" id="74348"/>
    <lineage>
        <taxon>Bacteria</taxon>
        <taxon>Pseudomonadati</taxon>
        <taxon>Pseudomonadota</taxon>
        <taxon>Alphaproteobacteria</taxon>
        <taxon>Rhodobacterales</taxon>
        <taxon>Roseobacteraceae</taxon>
        <taxon>Sulfitobacter</taxon>
    </lineage>
</organism>
<keyword evidence="1" id="KW-0472">Membrane</keyword>
<feature type="transmembrane region" description="Helical" evidence="1">
    <location>
        <begin position="63"/>
        <end position="86"/>
    </location>
</feature>
<feature type="transmembrane region" description="Helical" evidence="1">
    <location>
        <begin position="151"/>
        <end position="170"/>
    </location>
</feature>
<dbReference type="Pfam" id="PF00892">
    <property type="entry name" value="EamA"/>
    <property type="match status" value="2"/>
</dbReference>
<dbReference type="GO" id="GO:0016020">
    <property type="term" value="C:membrane"/>
    <property type="evidence" value="ECO:0007669"/>
    <property type="project" value="InterPro"/>
</dbReference>
<feature type="domain" description="EamA" evidence="2">
    <location>
        <begin position="35"/>
        <end position="168"/>
    </location>
</feature>
<dbReference type="STRING" id="74348.SAMN04488523_108100"/>
<keyword evidence="4" id="KW-1185">Reference proteome</keyword>
<gene>
    <name evidence="3" type="ORF">SAMN04488523_108100</name>
</gene>
<dbReference type="SUPFAM" id="SSF103481">
    <property type="entry name" value="Multidrug resistance efflux transporter EmrE"/>
    <property type="match status" value="2"/>
</dbReference>
<dbReference type="AlphaFoldDB" id="A0A1I2BGL7"/>
<feature type="transmembrane region" description="Helical" evidence="1">
    <location>
        <begin position="176"/>
        <end position="201"/>
    </location>
</feature>
<name>A0A1I2BGL7_9RHOB</name>
<evidence type="ECO:0000313" key="3">
    <source>
        <dbReference type="EMBL" id="SFE55315.1"/>
    </source>
</evidence>
<feature type="transmembrane region" description="Helical" evidence="1">
    <location>
        <begin position="278"/>
        <end position="297"/>
    </location>
</feature>
<feature type="transmembrane region" description="Helical" evidence="1">
    <location>
        <begin position="98"/>
        <end position="116"/>
    </location>
</feature>
<feature type="transmembrane region" description="Helical" evidence="1">
    <location>
        <begin position="122"/>
        <end position="144"/>
    </location>
</feature>
<proteinExistence type="predicted"/>